<evidence type="ECO:0000256" key="11">
    <source>
        <dbReference type="SAM" id="Coils"/>
    </source>
</evidence>
<dbReference type="PANTHER" id="PTHR13931">
    <property type="entry name" value="UBIQUITINATION FACTOR E4"/>
    <property type="match status" value="1"/>
</dbReference>
<evidence type="ECO:0000256" key="5">
    <source>
        <dbReference type="ARBA" id="ARBA00007434"/>
    </source>
</evidence>
<dbReference type="UniPathway" id="UPA00143"/>
<feature type="non-terminal residue" evidence="14">
    <location>
        <position position="1"/>
    </location>
</feature>
<dbReference type="EMBL" id="JYDH01000029">
    <property type="protein sequence ID" value="KRY37966.1"/>
    <property type="molecule type" value="Genomic_DNA"/>
</dbReference>
<evidence type="ECO:0000256" key="3">
    <source>
        <dbReference type="ARBA" id="ARBA00004496"/>
    </source>
</evidence>
<feature type="transmembrane region" description="Helical" evidence="12">
    <location>
        <begin position="303"/>
        <end position="322"/>
    </location>
</feature>
<dbReference type="GO" id="GO:0005737">
    <property type="term" value="C:cytoplasm"/>
    <property type="evidence" value="ECO:0007669"/>
    <property type="project" value="UniProtKB-SubCell"/>
</dbReference>
<keyword evidence="11" id="KW-0175">Coiled coil</keyword>
<comment type="pathway">
    <text evidence="4">Protein modification; protein ubiquitination.</text>
</comment>
<feature type="domain" description="U-box" evidence="13">
    <location>
        <begin position="1084"/>
        <end position="1157"/>
    </location>
</feature>
<dbReference type="EC" id="2.3.2.27" evidence="6"/>
<evidence type="ECO:0000256" key="1">
    <source>
        <dbReference type="ARBA" id="ARBA00000900"/>
    </source>
</evidence>
<comment type="catalytic activity">
    <reaction evidence="1">
        <text>S-ubiquitinyl-[E2 ubiquitin-conjugating enzyme]-L-cysteine + [acceptor protein]-L-lysine = [E2 ubiquitin-conjugating enzyme]-L-cysteine + N(6)-ubiquitinyl-[acceptor protein]-L-lysine.</text>
        <dbReference type="EC" id="2.3.2.27"/>
    </reaction>
</comment>
<dbReference type="PROSITE" id="PS51698">
    <property type="entry name" value="U_BOX"/>
    <property type="match status" value="1"/>
</dbReference>
<dbReference type="InterPro" id="IPR019474">
    <property type="entry name" value="Ub_conjug_fac_E4_core"/>
</dbReference>
<protein>
    <recommendedName>
        <fullName evidence="6">RING-type E3 ubiquitin transferase</fullName>
        <ecNumber evidence="6">2.3.2.27</ecNumber>
    </recommendedName>
</protein>
<keyword evidence="7" id="KW-0963">Cytoplasm</keyword>
<dbReference type="GO" id="GO:0006511">
    <property type="term" value="P:ubiquitin-dependent protein catabolic process"/>
    <property type="evidence" value="ECO:0007669"/>
    <property type="project" value="InterPro"/>
</dbReference>
<dbReference type="Pfam" id="PF04564">
    <property type="entry name" value="U-box"/>
    <property type="match status" value="1"/>
</dbReference>
<reference evidence="14 15" key="1">
    <citation type="submission" date="2015-01" db="EMBL/GenBank/DDBJ databases">
        <title>Evolution of Trichinella species and genotypes.</title>
        <authorList>
            <person name="Korhonen P.K."/>
            <person name="Edoardo P."/>
            <person name="Giuseppe L.R."/>
            <person name="Gasser R.B."/>
        </authorList>
    </citation>
    <scope>NUCLEOTIDE SEQUENCE [LARGE SCALE GENOMIC DNA]</scope>
    <source>
        <strain evidence="14">ISS3</strain>
    </source>
</reference>
<evidence type="ECO:0000256" key="9">
    <source>
        <dbReference type="ARBA" id="ARBA00022786"/>
    </source>
</evidence>
<evidence type="ECO:0000256" key="2">
    <source>
        <dbReference type="ARBA" id="ARBA00004123"/>
    </source>
</evidence>
<evidence type="ECO:0000256" key="12">
    <source>
        <dbReference type="SAM" id="Phobius"/>
    </source>
</evidence>
<evidence type="ECO:0000256" key="6">
    <source>
        <dbReference type="ARBA" id="ARBA00012483"/>
    </source>
</evidence>
<feature type="transmembrane region" description="Helical" evidence="12">
    <location>
        <begin position="37"/>
        <end position="57"/>
    </location>
</feature>
<dbReference type="PANTHER" id="PTHR13931:SF2">
    <property type="entry name" value="UBIQUITIN CONJUGATION FACTOR E4 B"/>
    <property type="match status" value="1"/>
</dbReference>
<proteinExistence type="inferred from homology"/>
<evidence type="ECO:0000313" key="15">
    <source>
        <dbReference type="Proteomes" id="UP000054776"/>
    </source>
</evidence>
<gene>
    <name evidence="14" type="primary">Ube4b</name>
    <name evidence="14" type="ORF">T01_12007</name>
</gene>
<dbReference type="SMART" id="SM00504">
    <property type="entry name" value="Ubox"/>
    <property type="match status" value="1"/>
</dbReference>
<dbReference type="GO" id="GO:0000209">
    <property type="term" value="P:protein polyubiquitination"/>
    <property type="evidence" value="ECO:0007669"/>
    <property type="project" value="TreeGrafter"/>
</dbReference>
<dbReference type="Proteomes" id="UP000054776">
    <property type="component" value="Unassembled WGS sequence"/>
</dbReference>
<keyword evidence="12" id="KW-0472">Membrane</keyword>
<comment type="similarity">
    <text evidence="5">Belongs to the ubiquitin conjugation factor E4 family.</text>
</comment>
<dbReference type="InterPro" id="IPR003613">
    <property type="entry name" value="Ubox_domain"/>
</dbReference>
<dbReference type="GO" id="GO:0005634">
    <property type="term" value="C:nucleus"/>
    <property type="evidence" value="ECO:0007669"/>
    <property type="project" value="UniProtKB-SubCell"/>
</dbReference>
<dbReference type="Pfam" id="PF10408">
    <property type="entry name" value="Ufd2P_core"/>
    <property type="match status" value="1"/>
</dbReference>
<evidence type="ECO:0000256" key="4">
    <source>
        <dbReference type="ARBA" id="ARBA00004906"/>
    </source>
</evidence>
<dbReference type="InterPro" id="IPR013083">
    <property type="entry name" value="Znf_RING/FYVE/PHD"/>
</dbReference>
<sequence length="1171" mass="134175">LRLQCIGAFRIFACNLLCLIFAFIHCLTLLFDAYWNVMHFGMVALICTTLSQVYVFFRFKMPQNQGENNPAMGSNPFALLTAENVEQEMELYTMNAQSAEDTSESSSPVRMDDYDPCSHSAATRLKQTVTYFENVLLYTHSNTPASDNFMLLYDENSYRNIIENENNCGDLMYEICSLLNVSNGINNSEFASVLQPLATLRDEACQNSAQWENVCELVFYDLMFCLRKENFAELLAPEETLAPNVADEQRACQEVFAHVWPESNTFESRIFNYAIICFNNIVTHLNAGVDHSKSCFAIPFRKIFFSLLISLLSGNMFAQINLDDFRLVMIKSLLVESQDAFWSQLVTEVIQQSSENDPLMSEKFDKIFHPIISLLLTANGAGKLTKSGMFAQALKAMSFLCQIKVGSSRPVCSSLSRRADFINTPYTTAVGREIALLSSVGQWFDFDSIEETLEFVEEQLQQSEENMSKSRKEVVYKIVRDRLDTCRYHCCKILKNLLTNATSREAAITYSYNVVVHNIRRGNIMVEQTTTAPDGFFLNFLYTFYQLSHKVVLDKINPMFILHPKCRKISSRESAINMSEEELNTYINNLHEEWSDPKFTTECFFLTVYIQHLSVVRGVRMHKRRLRSCQDAQRLLAQVRAKRDNVPNTSSSSSSEEAENYTKCIVSEIETIVQGLCTAYMLSEATFFDPNLLRSVLTFVNVQLSFIIKILSLNGMNGLTPVKVPELFKTLPEFFVEDVMDLLIFILSETPELIVHCSCDSLAHGLLTLVCNADQFKNPYLVAKVVEVIFYTCPQLRPAAHSLHMAILNHPLAPANFFRSLVKFYSDVESMGSSTEFFDKFTIRFHIQAVFKSMWQNAQHKLVIIDFCNEADSNFIRFVNMLINDTTFLLDESLEGLKRLNEAQRIMDDVTQWNMVQEVRVTSEERERILSQMQQDERVVRSSLQLAHVIVDMFDFMTEDIKEPFLSAELGDRLAAMLNFNLAQLCGPKCRHLRVKNPQRFNWDPRALLDQLTQIYLHLDNDKFAAAIANDERSYSKQLFEDVVGRIVRHKIKAVSQVEQFKLLAERVEQIWEMKREQEVILCDIPEEFTDPLMGTIMRNPVLLPSGNITDVSSIRRHLLNKPTDPFTRQQLDESMLIPATELKNKIDAWIAEKLKESKSSSSSSVAKKTD</sequence>
<dbReference type="AlphaFoldDB" id="A0A0V1BM40"/>
<feature type="coiled-coil region" evidence="11">
    <location>
        <begin position="446"/>
        <end position="473"/>
    </location>
</feature>
<evidence type="ECO:0000256" key="8">
    <source>
        <dbReference type="ARBA" id="ARBA00022679"/>
    </source>
</evidence>
<evidence type="ECO:0000313" key="14">
    <source>
        <dbReference type="EMBL" id="KRY37966.1"/>
    </source>
</evidence>
<dbReference type="FunFam" id="3.30.40.10:FF:000055">
    <property type="entry name" value="Ubiquitin conjugation factor e4 a"/>
    <property type="match status" value="1"/>
</dbReference>
<keyword evidence="10" id="KW-0539">Nucleus</keyword>
<keyword evidence="12" id="KW-0812">Transmembrane</keyword>
<feature type="transmembrane region" description="Helical" evidence="12">
    <location>
        <begin position="12"/>
        <end position="31"/>
    </location>
</feature>
<comment type="subcellular location">
    <subcellularLocation>
        <location evidence="3">Cytoplasm</location>
    </subcellularLocation>
    <subcellularLocation>
        <location evidence="2">Nucleus</location>
    </subcellularLocation>
</comment>
<evidence type="ECO:0000259" key="13">
    <source>
        <dbReference type="PROSITE" id="PS51698"/>
    </source>
</evidence>
<dbReference type="GO" id="GO:0000151">
    <property type="term" value="C:ubiquitin ligase complex"/>
    <property type="evidence" value="ECO:0007669"/>
    <property type="project" value="InterPro"/>
</dbReference>
<comment type="caution">
    <text evidence="14">The sequence shown here is derived from an EMBL/GenBank/DDBJ whole genome shotgun (WGS) entry which is preliminary data.</text>
</comment>
<name>A0A0V1BM40_TRISP</name>
<dbReference type="SUPFAM" id="SSF57850">
    <property type="entry name" value="RING/U-box"/>
    <property type="match status" value="1"/>
</dbReference>
<dbReference type="GO" id="GO:0034450">
    <property type="term" value="F:ubiquitin-ubiquitin ligase activity"/>
    <property type="evidence" value="ECO:0007669"/>
    <property type="project" value="InterPro"/>
</dbReference>
<evidence type="ECO:0000256" key="7">
    <source>
        <dbReference type="ARBA" id="ARBA00022490"/>
    </source>
</evidence>
<keyword evidence="8" id="KW-0808">Transferase</keyword>
<keyword evidence="9" id="KW-0833">Ubl conjugation pathway</keyword>
<dbReference type="InterPro" id="IPR045132">
    <property type="entry name" value="UBE4"/>
</dbReference>
<organism evidence="14 15">
    <name type="scientific">Trichinella spiralis</name>
    <name type="common">Trichina worm</name>
    <dbReference type="NCBI Taxonomy" id="6334"/>
    <lineage>
        <taxon>Eukaryota</taxon>
        <taxon>Metazoa</taxon>
        <taxon>Ecdysozoa</taxon>
        <taxon>Nematoda</taxon>
        <taxon>Enoplea</taxon>
        <taxon>Dorylaimia</taxon>
        <taxon>Trichinellida</taxon>
        <taxon>Trichinellidae</taxon>
        <taxon>Trichinella</taxon>
    </lineage>
</organism>
<keyword evidence="15" id="KW-1185">Reference proteome</keyword>
<evidence type="ECO:0000256" key="10">
    <source>
        <dbReference type="ARBA" id="ARBA00023242"/>
    </source>
</evidence>
<keyword evidence="12" id="KW-1133">Transmembrane helix</keyword>
<dbReference type="OrthoDB" id="20295at2759"/>
<accession>A0A0V1BM40</accession>
<dbReference type="CDD" id="cd16658">
    <property type="entry name" value="RING-Ubox_UBE4B"/>
    <property type="match status" value="1"/>
</dbReference>
<dbReference type="Gene3D" id="3.30.40.10">
    <property type="entry name" value="Zinc/RING finger domain, C3HC4 (zinc finger)"/>
    <property type="match status" value="1"/>
</dbReference>
<dbReference type="GO" id="GO:0036503">
    <property type="term" value="P:ERAD pathway"/>
    <property type="evidence" value="ECO:0007669"/>
    <property type="project" value="InterPro"/>
</dbReference>